<name>A0ABP8JS61_9ACTN</name>
<dbReference type="PANTHER" id="PTHR30055:SF237">
    <property type="entry name" value="TRANSCRIPTIONAL REPRESSOR MCE3R"/>
    <property type="match status" value="1"/>
</dbReference>
<dbReference type="PRINTS" id="PR00455">
    <property type="entry name" value="HTHTETR"/>
</dbReference>
<feature type="domain" description="HTH tetR-type" evidence="3">
    <location>
        <begin position="33"/>
        <end position="93"/>
    </location>
</feature>
<sequence length="436" mass="46669">MGTIDDDAAAGAVVDGARAATDGATPGAVRRPRDRRQTIARNAGALFAERGFDSVRMEDIAAASGITARAVYRHFASKQALLSHIIRTSQSRFLDAVDAAGGADRTDGLQARLERLAAASLDSPHFAVLWQREARHLADDDLEDVRARLNGMALELARAIRAAAPELSEVRAEIRAWVALAILSSPGHHDAVIARPAYDRLLVAACRAAIATPVGPSVELRATGDGARRSRGGAGSRLVSRREQLLATAADAFRRNGFQSVGVNEIGAAAGIAGPNVYRYFSAKSDILVALTRRYQEWIAHETFRAVQADGDGSPLQVLRCLVEGYTSVAAECPDLVAVAVTEWSQLPDGEAEQYIRARNDHLAEWAHWVTACRPDAGRAEVALLVRIATILIDDSVRIPHLLRQPGIEDELAGSALNMLARTDIDATRPAPSVPS</sequence>
<dbReference type="Gene3D" id="1.10.357.10">
    <property type="entry name" value="Tetracycline Repressor, domain 2"/>
    <property type="match status" value="2"/>
</dbReference>
<feature type="DNA-binding region" description="H-T-H motif" evidence="2">
    <location>
        <begin position="262"/>
        <end position="281"/>
    </location>
</feature>
<comment type="caution">
    <text evidence="4">The sequence shown here is derived from an EMBL/GenBank/DDBJ whole genome shotgun (WGS) entry which is preliminary data.</text>
</comment>
<organism evidence="4 5">
    <name type="scientific">Tsukamurella soli</name>
    <dbReference type="NCBI Taxonomy" id="644556"/>
    <lineage>
        <taxon>Bacteria</taxon>
        <taxon>Bacillati</taxon>
        <taxon>Actinomycetota</taxon>
        <taxon>Actinomycetes</taxon>
        <taxon>Mycobacteriales</taxon>
        <taxon>Tsukamurellaceae</taxon>
        <taxon>Tsukamurella</taxon>
    </lineage>
</organism>
<proteinExistence type="predicted"/>
<protein>
    <submittedName>
        <fullName evidence="4">TetR family transcriptional regulator Mce3R</fullName>
    </submittedName>
</protein>
<evidence type="ECO:0000313" key="5">
    <source>
        <dbReference type="Proteomes" id="UP001500635"/>
    </source>
</evidence>
<evidence type="ECO:0000313" key="4">
    <source>
        <dbReference type="EMBL" id="GAA4395364.1"/>
    </source>
</evidence>
<dbReference type="InterPro" id="IPR001647">
    <property type="entry name" value="HTH_TetR"/>
</dbReference>
<gene>
    <name evidence="4" type="primary">mce3R</name>
    <name evidence="4" type="ORF">GCM10023147_28520</name>
</gene>
<keyword evidence="1 2" id="KW-0238">DNA-binding</keyword>
<reference evidence="5" key="1">
    <citation type="journal article" date="2019" name="Int. J. Syst. Evol. Microbiol.">
        <title>The Global Catalogue of Microorganisms (GCM) 10K type strain sequencing project: providing services to taxonomists for standard genome sequencing and annotation.</title>
        <authorList>
            <consortium name="The Broad Institute Genomics Platform"/>
            <consortium name="The Broad Institute Genome Sequencing Center for Infectious Disease"/>
            <person name="Wu L."/>
            <person name="Ma J."/>
        </authorList>
    </citation>
    <scope>NUCLEOTIDE SEQUENCE [LARGE SCALE GENOMIC DNA]</scope>
    <source>
        <strain evidence="5">JCM 17688</strain>
    </source>
</reference>
<evidence type="ECO:0000256" key="1">
    <source>
        <dbReference type="ARBA" id="ARBA00023125"/>
    </source>
</evidence>
<accession>A0ABP8JS61</accession>
<evidence type="ECO:0000256" key="2">
    <source>
        <dbReference type="PROSITE-ProRule" id="PRU00335"/>
    </source>
</evidence>
<feature type="domain" description="HTH tetR-type" evidence="3">
    <location>
        <begin position="239"/>
        <end position="299"/>
    </location>
</feature>
<keyword evidence="5" id="KW-1185">Reference proteome</keyword>
<dbReference type="PANTHER" id="PTHR30055">
    <property type="entry name" value="HTH-TYPE TRANSCRIPTIONAL REGULATOR RUTR"/>
    <property type="match status" value="1"/>
</dbReference>
<dbReference type="Proteomes" id="UP001500635">
    <property type="component" value="Unassembled WGS sequence"/>
</dbReference>
<dbReference type="InterPro" id="IPR050109">
    <property type="entry name" value="HTH-type_TetR-like_transc_reg"/>
</dbReference>
<dbReference type="InterPro" id="IPR009057">
    <property type="entry name" value="Homeodomain-like_sf"/>
</dbReference>
<dbReference type="Gene3D" id="1.10.10.60">
    <property type="entry name" value="Homeodomain-like"/>
    <property type="match status" value="2"/>
</dbReference>
<evidence type="ECO:0000259" key="3">
    <source>
        <dbReference type="PROSITE" id="PS50977"/>
    </source>
</evidence>
<dbReference type="PROSITE" id="PS50977">
    <property type="entry name" value="HTH_TETR_2"/>
    <property type="match status" value="2"/>
</dbReference>
<dbReference type="Pfam" id="PF00440">
    <property type="entry name" value="TetR_N"/>
    <property type="match status" value="2"/>
</dbReference>
<dbReference type="EMBL" id="BAABFR010000042">
    <property type="protein sequence ID" value="GAA4395364.1"/>
    <property type="molecule type" value="Genomic_DNA"/>
</dbReference>
<dbReference type="RefSeq" id="WP_344996971.1">
    <property type="nucleotide sequence ID" value="NZ_BAABFR010000042.1"/>
</dbReference>
<dbReference type="SUPFAM" id="SSF46689">
    <property type="entry name" value="Homeodomain-like"/>
    <property type="match status" value="2"/>
</dbReference>
<feature type="DNA-binding region" description="H-T-H motif" evidence="2">
    <location>
        <begin position="56"/>
        <end position="75"/>
    </location>
</feature>